<dbReference type="Gene3D" id="1.10.3720.10">
    <property type="entry name" value="MetI-like"/>
    <property type="match status" value="1"/>
</dbReference>
<dbReference type="Pfam" id="PF00528">
    <property type="entry name" value="BPD_transp_1"/>
    <property type="match status" value="1"/>
</dbReference>
<gene>
    <name evidence="10" type="ORF">QO011_001590</name>
</gene>
<evidence type="ECO:0000313" key="10">
    <source>
        <dbReference type="EMBL" id="MDQ0468590.1"/>
    </source>
</evidence>
<accession>A0ABU0J2V3</accession>
<comment type="subcellular location">
    <subcellularLocation>
        <location evidence="1">Cell inner membrane</location>
        <topology evidence="1">Multi-pass membrane protein</topology>
    </subcellularLocation>
    <subcellularLocation>
        <location evidence="8">Cell membrane</location>
        <topology evidence="8">Multi-pass membrane protein</topology>
    </subcellularLocation>
</comment>
<evidence type="ECO:0000256" key="4">
    <source>
        <dbReference type="ARBA" id="ARBA00022475"/>
    </source>
</evidence>
<dbReference type="InterPro" id="IPR010065">
    <property type="entry name" value="AA_ABC_transptr_permease_3TM"/>
</dbReference>
<organism evidence="10 11">
    <name type="scientific">Labrys wisconsinensis</name>
    <dbReference type="NCBI Taxonomy" id="425677"/>
    <lineage>
        <taxon>Bacteria</taxon>
        <taxon>Pseudomonadati</taxon>
        <taxon>Pseudomonadota</taxon>
        <taxon>Alphaproteobacteria</taxon>
        <taxon>Hyphomicrobiales</taxon>
        <taxon>Xanthobacteraceae</taxon>
        <taxon>Labrys</taxon>
    </lineage>
</organism>
<dbReference type="EMBL" id="JAUSVX010000002">
    <property type="protein sequence ID" value="MDQ0468590.1"/>
    <property type="molecule type" value="Genomic_DNA"/>
</dbReference>
<name>A0ABU0J2V3_9HYPH</name>
<dbReference type="PANTHER" id="PTHR30614">
    <property type="entry name" value="MEMBRANE COMPONENT OF AMINO ACID ABC TRANSPORTER"/>
    <property type="match status" value="1"/>
</dbReference>
<reference evidence="10 11" key="1">
    <citation type="submission" date="2023-07" db="EMBL/GenBank/DDBJ databases">
        <title>Genomic Encyclopedia of Type Strains, Phase IV (KMG-IV): sequencing the most valuable type-strain genomes for metagenomic binning, comparative biology and taxonomic classification.</title>
        <authorList>
            <person name="Goeker M."/>
        </authorList>
    </citation>
    <scope>NUCLEOTIDE SEQUENCE [LARGE SCALE GENOMIC DNA]</scope>
    <source>
        <strain evidence="10 11">DSM 19619</strain>
    </source>
</reference>
<dbReference type="PANTHER" id="PTHR30614:SF35">
    <property type="entry name" value="ABC TRANSPORTER PERMEASE PROTEIN"/>
    <property type="match status" value="1"/>
</dbReference>
<keyword evidence="5 8" id="KW-0812">Transmembrane</keyword>
<dbReference type="CDD" id="cd06261">
    <property type="entry name" value="TM_PBP2"/>
    <property type="match status" value="1"/>
</dbReference>
<sequence length="240" mass="25564">MAYEMNFAPVLARAPELAAGTLATVVLSAQSIAFGLTIGLAVALVRVNGPRWSGRAAAVYIEAFRNTPLLVQLFLLFFGLPYIGFRLSADHAALLAIGLNLGAYSAEIFRAGLLAIPPTQVEAGLALGLSRLQVMRHVIVVPALRVIYPALTGQLTLTLLGTSIASAISARELTLAGATIESQSFRSLETFLVVAAIYIAVTFAFRLVYWLIGLWLFRRRDPATGLAGAVLGPMQKGARI</sequence>
<keyword evidence="4" id="KW-1003">Cell membrane</keyword>
<comment type="caution">
    <text evidence="10">The sequence shown here is derived from an EMBL/GenBank/DDBJ whole genome shotgun (WGS) entry which is preliminary data.</text>
</comment>
<evidence type="ECO:0000256" key="5">
    <source>
        <dbReference type="ARBA" id="ARBA00022692"/>
    </source>
</evidence>
<evidence type="ECO:0000313" key="11">
    <source>
        <dbReference type="Proteomes" id="UP001242480"/>
    </source>
</evidence>
<dbReference type="InterPro" id="IPR035906">
    <property type="entry name" value="MetI-like_sf"/>
</dbReference>
<comment type="similarity">
    <text evidence="2">Belongs to the binding-protein-dependent transport system permease family. HisMQ subfamily.</text>
</comment>
<keyword evidence="7 8" id="KW-0472">Membrane</keyword>
<keyword evidence="3 8" id="KW-0813">Transport</keyword>
<dbReference type="SUPFAM" id="SSF161098">
    <property type="entry name" value="MetI-like"/>
    <property type="match status" value="1"/>
</dbReference>
<evidence type="ECO:0000259" key="9">
    <source>
        <dbReference type="PROSITE" id="PS50928"/>
    </source>
</evidence>
<evidence type="ECO:0000256" key="2">
    <source>
        <dbReference type="ARBA" id="ARBA00010072"/>
    </source>
</evidence>
<evidence type="ECO:0000256" key="1">
    <source>
        <dbReference type="ARBA" id="ARBA00004429"/>
    </source>
</evidence>
<feature type="transmembrane region" description="Helical" evidence="8">
    <location>
        <begin position="20"/>
        <end position="45"/>
    </location>
</feature>
<dbReference type="InterPro" id="IPR043429">
    <property type="entry name" value="ArtM/GltK/GlnP/TcyL/YhdX-like"/>
</dbReference>
<keyword evidence="6 8" id="KW-1133">Transmembrane helix</keyword>
<evidence type="ECO:0000256" key="8">
    <source>
        <dbReference type="RuleBase" id="RU363032"/>
    </source>
</evidence>
<dbReference type="Proteomes" id="UP001242480">
    <property type="component" value="Unassembled WGS sequence"/>
</dbReference>
<feature type="domain" description="ABC transmembrane type-1" evidence="9">
    <location>
        <begin position="21"/>
        <end position="209"/>
    </location>
</feature>
<feature type="transmembrane region" description="Helical" evidence="8">
    <location>
        <begin position="191"/>
        <end position="217"/>
    </location>
</feature>
<dbReference type="PROSITE" id="PS50928">
    <property type="entry name" value="ABC_TM1"/>
    <property type="match status" value="1"/>
</dbReference>
<dbReference type="NCBIfam" id="TIGR01726">
    <property type="entry name" value="HEQRo_perm_3TM"/>
    <property type="match status" value="1"/>
</dbReference>
<keyword evidence="11" id="KW-1185">Reference proteome</keyword>
<dbReference type="RefSeq" id="WP_307270004.1">
    <property type="nucleotide sequence ID" value="NZ_JAUSVX010000002.1"/>
</dbReference>
<proteinExistence type="inferred from homology"/>
<evidence type="ECO:0000256" key="6">
    <source>
        <dbReference type="ARBA" id="ARBA00022989"/>
    </source>
</evidence>
<protein>
    <submittedName>
        <fullName evidence="10">Polar amino acid transport system permease protein</fullName>
    </submittedName>
</protein>
<feature type="transmembrane region" description="Helical" evidence="8">
    <location>
        <begin position="66"/>
        <end position="85"/>
    </location>
</feature>
<evidence type="ECO:0000256" key="3">
    <source>
        <dbReference type="ARBA" id="ARBA00022448"/>
    </source>
</evidence>
<dbReference type="InterPro" id="IPR000515">
    <property type="entry name" value="MetI-like"/>
</dbReference>
<evidence type="ECO:0000256" key="7">
    <source>
        <dbReference type="ARBA" id="ARBA00023136"/>
    </source>
</evidence>